<accession>A0A5B7JWE5</accession>
<gene>
    <name evidence="1" type="ORF">E2C01_091904</name>
</gene>
<dbReference type="Proteomes" id="UP000324222">
    <property type="component" value="Unassembled WGS sequence"/>
</dbReference>
<evidence type="ECO:0000313" key="2">
    <source>
        <dbReference type="Proteomes" id="UP000324222"/>
    </source>
</evidence>
<evidence type="ECO:0000313" key="1">
    <source>
        <dbReference type="EMBL" id="MPC96634.1"/>
    </source>
</evidence>
<comment type="caution">
    <text evidence="1">The sequence shown here is derived from an EMBL/GenBank/DDBJ whole genome shotgun (WGS) entry which is preliminary data.</text>
</comment>
<sequence>MEGIQLTYNNIRRYGQRVCAPNDNTSSYSATTITTSSQPLTRRQLWEDTMHTISKDMIKEGQSRV</sequence>
<dbReference type="EMBL" id="VSRR010106768">
    <property type="protein sequence ID" value="MPC96634.1"/>
    <property type="molecule type" value="Genomic_DNA"/>
</dbReference>
<dbReference type="AlphaFoldDB" id="A0A5B7JWE5"/>
<name>A0A5B7JWE5_PORTR</name>
<organism evidence="1 2">
    <name type="scientific">Portunus trituberculatus</name>
    <name type="common">Swimming crab</name>
    <name type="synonym">Neptunus trituberculatus</name>
    <dbReference type="NCBI Taxonomy" id="210409"/>
    <lineage>
        <taxon>Eukaryota</taxon>
        <taxon>Metazoa</taxon>
        <taxon>Ecdysozoa</taxon>
        <taxon>Arthropoda</taxon>
        <taxon>Crustacea</taxon>
        <taxon>Multicrustacea</taxon>
        <taxon>Malacostraca</taxon>
        <taxon>Eumalacostraca</taxon>
        <taxon>Eucarida</taxon>
        <taxon>Decapoda</taxon>
        <taxon>Pleocyemata</taxon>
        <taxon>Brachyura</taxon>
        <taxon>Eubrachyura</taxon>
        <taxon>Portunoidea</taxon>
        <taxon>Portunidae</taxon>
        <taxon>Portuninae</taxon>
        <taxon>Portunus</taxon>
    </lineage>
</organism>
<keyword evidence="2" id="KW-1185">Reference proteome</keyword>
<proteinExistence type="predicted"/>
<protein>
    <submittedName>
        <fullName evidence="1">Uncharacterized protein</fullName>
    </submittedName>
</protein>
<reference evidence="1" key="1">
    <citation type="submission" date="2019-05" db="EMBL/GenBank/DDBJ databases">
        <title>Another draft genome of Portunus trituberculatus and its Hox gene families provides insights of decapod evolution.</title>
        <authorList>
            <person name="Jeong J.-H."/>
            <person name="Song I."/>
            <person name="Kim S."/>
            <person name="Choi T."/>
            <person name="Kim D."/>
            <person name="Ryu S."/>
            <person name="Kim W."/>
        </authorList>
    </citation>
    <scope>NUCLEOTIDE SEQUENCE [LARGE SCALE GENOMIC DNA]</scope>
    <source>
        <tissue evidence="1">Muscle</tissue>
    </source>
</reference>